<feature type="region of interest" description="Disordered" evidence="2">
    <location>
        <begin position="145"/>
        <end position="191"/>
    </location>
</feature>
<keyword evidence="3" id="KW-1133">Transmembrane helix</keyword>
<dbReference type="InterPro" id="IPR019734">
    <property type="entry name" value="TPR_rpt"/>
</dbReference>
<organism evidence="4 5">
    <name type="scientific">Niveibacterium microcysteis</name>
    <dbReference type="NCBI Taxonomy" id="2811415"/>
    <lineage>
        <taxon>Bacteria</taxon>
        <taxon>Pseudomonadati</taxon>
        <taxon>Pseudomonadota</taxon>
        <taxon>Betaproteobacteria</taxon>
        <taxon>Rhodocyclales</taxon>
        <taxon>Rhodocyclaceae</taxon>
        <taxon>Niveibacterium</taxon>
    </lineage>
</organism>
<evidence type="ECO:0000256" key="1">
    <source>
        <dbReference type="PROSITE-ProRule" id="PRU00339"/>
    </source>
</evidence>
<feature type="compositionally biased region" description="Low complexity" evidence="2">
    <location>
        <begin position="67"/>
        <end position="77"/>
    </location>
</feature>
<gene>
    <name evidence="4" type="ORF">JY500_04510</name>
</gene>
<dbReference type="PROSITE" id="PS50005">
    <property type="entry name" value="TPR"/>
    <property type="match status" value="2"/>
</dbReference>
<dbReference type="RefSeq" id="WP_206255196.1">
    <property type="nucleotide sequence ID" value="NZ_CP071060.1"/>
</dbReference>
<proteinExistence type="predicted"/>
<evidence type="ECO:0000256" key="3">
    <source>
        <dbReference type="SAM" id="Phobius"/>
    </source>
</evidence>
<feature type="region of interest" description="Disordered" evidence="2">
    <location>
        <begin position="41"/>
        <end position="78"/>
    </location>
</feature>
<keyword evidence="3" id="KW-0812">Transmembrane</keyword>
<feature type="repeat" description="TPR" evidence="1">
    <location>
        <begin position="246"/>
        <end position="279"/>
    </location>
</feature>
<protein>
    <submittedName>
        <fullName evidence="4">Tetratricopeptide repeat protein</fullName>
    </submittedName>
</protein>
<sequence>MSLLIDALRKAEANRQQAGNGNATTAAEVAEALTLEPIDLDSADLPKAPPAGAPRTASGPTRPPLPSATATATAAADEAARRNARQLFGAKPVRRTSPAWWAAGIGAAIAAAGVGYVWWQTQPRSLGVVTPISGVAPARVTGTPEPIAEQAEPAPTVGASQPDVTARSAPKPSPDAPKSPPRTVRQPVSDLVDGSAGAVSVRAGATAARSPAAVAIDTAYAAYERGDLVVARALYQEALRSDPRAADALNGLAATALRQGQTKEAEHYFARALLNNPQDPVAAAGMLALGREADPITAESRLKTAIAEQPESAANHFALGNLQAAAGRWHDAQQAYFRAHTLEPDNPDYLFNLAVALDRVNQPRLARQYYERAVLAADKRPAAFDRGAAMRRAQSLASQ</sequence>
<reference evidence="4 5" key="1">
    <citation type="submission" date="2021-02" db="EMBL/GenBank/DDBJ databases">
        <title>Niveibacterium changnyeongensis HC41.</title>
        <authorList>
            <person name="Kang M."/>
        </authorList>
    </citation>
    <scope>NUCLEOTIDE SEQUENCE [LARGE SCALE GENOMIC DNA]</scope>
    <source>
        <strain evidence="4 5">HC41</strain>
    </source>
</reference>
<evidence type="ECO:0000313" key="4">
    <source>
        <dbReference type="EMBL" id="QSI77909.1"/>
    </source>
</evidence>
<dbReference type="SMART" id="SM00028">
    <property type="entry name" value="TPR"/>
    <property type="match status" value="4"/>
</dbReference>
<dbReference type="EMBL" id="CP071060">
    <property type="protein sequence ID" value="QSI77909.1"/>
    <property type="molecule type" value="Genomic_DNA"/>
</dbReference>
<keyword evidence="1" id="KW-0802">TPR repeat</keyword>
<feature type="compositionally biased region" description="Low complexity" evidence="2">
    <location>
        <begin position="145"/>
        <end position="155"/>
    </location>
</feature>
<name>A0ABX7M921_9RHOO</name>
<feature type="compositionally biased region" description="Pro residues" evidence="2">
    <location>
        <begin position="171"/>
        <end position="180"/>
    </location>
</feature>
<dbReference type="Pfam" id="PF13432">
    <property type="entry name" value="TPR_16"/>
    <property type="match status" value="2"/>
</dbReference>
<keyword evidence="3" id="KW-0472">Membrane</keyword>
<dbReference type="Gene3D" id="1.25.40.10">
    <property type="entry name" value="Tetratricopeptide repeat domain"/>
    <property type="match status" value="2"/>
</dbReference>
<dbReference type="PANTHER" id="PTHR44395">
    <property type="match status" value="1"/>
</dbReference>
<dbReference type="SUPFAM" id="SSF48452">
    <property type="entry name" value="TPR-like"/>
    <property type="match status" value="1"/>
</dbReference>
<accession>A0ABX7M921</accession>
<dbReference type="PANTHER" id="PTHR44395:SF1">
    <property type="entry name" value="PROTEIN O-MANNOSYL-TRANSFERASE TMTC3"/>
    <property type="match status" value="1"/>
</dbReference>
<evidence type="ECO:0000313" key="5">
    <source>
        <dbReference type="Proteomes" id="UP000663570"/>
    </source>
</evidence>
<dbReference type="InterPro" id="IPR011990">
    <property type="entry name" value="TPR-like_helical_dom_sf"/>
</dbReference>
<dbReference type="Proteomes" id="UP000663570">
    <property type="component" value="Chromosome"/>
</dbReference>
<keyword evidence="5" id="KW-1185">Reference proteome</keyword>
<feature type="repeat" description="TPR" evidence="1">
    <location>
        <begin position="313"/>
        <end position="346"/>
    </location>
</feature>
<evidence type="ECO:0000256" key="2">
    <source>
        <dbReference type="SAM" id="MobiDB-lite"/>
    </source>
</evidence>
<feature type="transmembrane region" description="Helical" evidence="3">
    <location>
        <begin position="99"/>
        <end position="119"/>
    </location>
</feature>